<evidence type="ECO:0000313" key="2">
    <source>
        <dbReference type="Proteomes" id="UP000316079"/>
    </source>
</evidence>
<gene>
    <name evidence="1" type="ORF">DNTS_001860</name>
</gene>
<proteinExistence type="predicted"/>
<protein>
    <submittedName>
        <fullName evidence="1">Uncharacterized protein</fullName>
    </submittedName>
</protein>
<dbReference type="Proteomes" id="UP000316079">
    <property type="component" value="Unassembled WGS sequence"/>
</dbReference>
<sequence length="60" mass="6932">MELDWRRSVEQISLRMYGRSVFAPEDHNCKGHNASCLGLFQLVTWSSLESQTAEDLLFID</sequence>
<accession>A0A553QIP7</accession>
<comment type="caution">
    <text evidence="1">The sequence shown here is derived from an EMBL/GenBank/DDBJ whole genome shotgun (WGS) entry which is preliminary data.</text>
</comment>
<evidence type="ECO:0000313" key="1">
    <source>
        <dbReference type="EMBL" id="TRY89800.1"/>
    </source>
</evidence>
<keyword evidence="2" id="KW-1185">Reference proteome</keyword>
<reference evidence="1 2" key="1">
    <citation type="journal article" date="2019" name="Sci. Data">
        <title>Hybrid genome assembly and annotation of Danionella translucida.</title>
        <authorList>
            <person name="Kadobianskyi M."/>
            <person name="Schulze L."/>
            <person name="Schuelke M."/>
            <person name="Judkewitz B."/>
        </authorList>
    </citation>
    <scope>NUCLEOTIDE SEQUENCE [LARGE SCALE GENOMIC DNA]</scope>
    <source>
        <strain evidence="1 2">Bolton</strain>
    </source>
</reference>
<name>A0A553QIP7_9TELE</name>
<dbReference type="EMBL" id="SRMA01025931">
    <property type="protein sequence ID" value="TRY89800.1"/>
    <property type="molecule type" value="Genomic_DNA"/>
</dbReference>
<organism evidence="1 2">
    <name type="scientific">Danionella cerebrum</name>
    <dbReference type="NCBI Taxonomy" id="2873325"/>
    <lineage>
        <taxon>Eukaryota</taxon>
        <taxon>Metazoa</taxon>
        <taxon>Chordata</taxon>
        <taxon>Craniata</taxon>
        <taxon>Vertebrata</taxon>
        <taxon>Euteleostomi</taxon>
        <taxon>Actinopterygii</taxon>
        <taxon>Neopterygii</taxon>
        <taxon>Teleostei</taxon>
        <taxon>Ostariophysi</taxon>
        <taxon>Cypriniformes</taxon>
        <taxon>Danionidae</taxon>
        <taxon>Danioninae</taxon>
        <taxon>Danionella</taxon>
    </lineage>
</organism>
<dbReference type="AlphaFoldDB" id="A0A553QIP7"/>